<dbReference type="CDD" id="cd06571">
    <property type="entry name" value="Bac_DnaA_C"/>
    <property type="match status" value="1"/>
</dbReference>
<feature type="region of interest" description="Domain I, interacts with DnaA modulators" evidence="8">
    <location>
        <begin position="1"/>
        <end position="77"/>
    </location>
</feature>
<feature type="domain" description="AAA+ ATPase" evidence="12">
    <location>
        <begin position="127"/>
        <end position="256"/>
    </location>
</feature>
<dbReference type="Gene3D" id="3.30.300.180">
    <property type="match status" value="1"/>
</dbReference>
<evidence type="ECO:0000313" key="14">
    <source>
        <dbReference type="EMBL" id="KJF39933.1"/>
    </source>
</evidence>
<feature type="binding site" evidence="8">
    <location>
        <position position="142"/>
    </location>
    <ligand>
        <name>ATP</name>
        <dbReference type="ChEBI" id="CHEBI:30616"/>
    </ligand>
</feature>
<keyword evidence="6 8" id="KW-0446">Lipid-binding</keyword>
<evidence type="ECO:0000256" key="2">
    <source>
        <dbReference type="ARBA" id="ARBA00022490"/>
    </source>
</evidence>
<comment type="domain">
    <text evidence="8">Domain I is involved in oligomerization and binding regulators, domain II is flexibile and of varying length in different bacteria, domain III forms the AAA+ region, while domain IV binds dsDNA.</text>
</comment>
<dbReference type="InterPro" id="IPR001957">
    <property type="entry name" value="Chromosome_initiator_DnaA"/>
</dbReference>
<evidence type="ECO:0000256" key="9">
    <source>
        <dbReference type="NCBIfam" id="TIGR00362"/>
    </source>
</evidence>
<dbReference type="Proteomes" id="UP000431913">
    <property type="component" value="Unassembled WGS sequence"/>
</dbReference>
<dbReference type="AlphaFoldDB" id="A0A0D8J2C9"/>
<keyword evidence="5 8" id="KW-0067">ATP-binding</keyword>
<dbReference type="Gene3D" id="1.10.1750.10">
    <property type="match status" value="1"/>
</dbReference>
<organism evidence="14 19">
    <name type="scientific">Ruthenibacterium lactatiformans</name>
    <dbReference type="NCBI Taxonomy" id="1550024"/>
    <lineage>
        <taxon>Bacteria</taxon>
        <taxon>Bacillati</taxon>
        <taxon>Bacillota</taxon>
        <taxon>Clostridia</taxon>
        <taxon>Eubacteriales</taxon>
        <taxon>Oscillospiraceae</taxon>
        <taxon>Ruthenibacterium</taxon>
    </lineage>
</organism>
<dbReference type="GO" id="GO:0005524">
    <property type="term" value="F:ATP binding"/>
    <property type="evidence" value="ECO:0007669"/>
    <property type="project" value="UniProtKB-UniRule"/>
</dbReference>
<comment type="caution">
    <text evidence="8">Lacks conserved residue(s) required for the propagation of feature annotation.</text>
</comment>
<accession>A0A0D8J2C9</accession>
<dbReference type="PATRIC" id="fig|1550024.3.peg.2100"/>
<dbReference type="GO" id="GO:0005737">
    <property type="term" value="C:cytoplasm"/>
    <property type="evidence" value="ECO:0007669"/>
    <property type="project" value="UniProtKB-SubCell"/>
</dbReference>
<dbReference type="RefSeq" id="WP_009323702.1">
    <property type="nucleotide sequence ID" value="NZ_CAOJUJ010000021.1"/>
</dbReference>
<dbReference type="Proteomes" id="UP000449193">
    <property type="component" value="Unassembled WGS sequence"/>
</dbReference>
<protein>
    <recommendedName>
        <fullName evidence="8 9">Chromosomal replication initiator protein DnaA</fullName>
    </recommendedName>
</protein>
<dbReference type="PANTHER" id="PTHR30050">
    <property type="entry name" value="CHROMOSOMAL REPLICATION INITIATOR PROTEIN DNAA"/>
    <property type="match status" value="1"/>
</dbReference>
<dbReference type="InterPro" id="IPR020591">
    <property type="entry name" value="Chromosome_initiator_DnaA-like"/>
</dbReference>
<comment type="subunit">
    <text evidence="8">Oligomerizes as a right-handed, spiral filament on DNA at oriC.</text>
</comment>
<dbReference type="Pfam" id="PF11638">
    <property type="entry name" value="DnaA_N"/>
    <property type="match status" value="1"/>
</dbReference>
<dbReference type="GeneID" id="42856768"/>
<dbReference type="Proteomes" id="UP000053433">
    <property type="component" value="Unassembled WGS sequence"/>
</dbReference>
<dbReference type="PRINTS" id="PR00051">
    <property type="entry name" value="DNAA"/>
</dbReference>
<keyword evidence="3 8" id="KW-0235">DNA replication</keyword>
<keyword evidence="7 8" id="KW-0238">DNA-binding</keyword>
<dbReference type="GO" id="GO:0005886">
    <property type="term" value="C:plasma membrane"/>
    <property type="evidence" value="ECO:0007669"/>
    <property type="project" value="TreeGrafter"/>
</dbReference>
<dbReference type="InterPro" id="IPR013317">
    <property type="entry name" value="DnaA_dom"/>
</dbReference>
<evidence type="ECO:0000313" key="23">
    <source>
        <dbReference type="Proteomes" id="UP000472755"/>
    </source>
</evidence>
<evidence type="ECO:0000313" key="21">
    <source>
        <dbReference type="Proteomes" id="UP000431913"/>
    </source>
</evidence>
<dbReference type="EMBL" id="JXXK01000011">
    <property type="protein sequence ID" value="KJF39933.1"/>
    <property type="molecule type" value="Genomic_DNA"/>
</dbReference>
<keyword evidence="2 8" id="KW-0963">Cytoplasm</keyword>
<evidence type="ECO:0000256" key="11">
    <source>
        <dbReference type="RuleBase" id="RU004227"/>
    </source>
</evidence>
<dbReference type="CDD" id="cd00009">
    <property type="entry name" value="AAA"/>
    <property type="match status" value="1"/>
</dbReference>
<dbReference type="SMART" id="SM00760">
    <property type="entry name" value="Bac_DnaA_C"/>
    <property type="match status" value="1"/>
</dbReference>
<feature type="region of interest" description="Domain III, AAA+ region" evidence="8">
    <location>
        <begin position="94"/>
        <end position="310"/>
    </location>
</feature>
<dbReference type="Pfam" id="PF22688">
    <property type="entry name" value="Hda_lid"/>
    <property type="match status" value="1"/>
</dbReference>
<keyword evidence="19" id="KW-1185">Reference proteome</keyword>
<dbReference type="Pfam" id="PF08299">
    <property type="entry name" value="Bac_DnaA_C"/>
    <property type="match status" value="1"/>
</dbReference>
<dbReference type="InterPro" id="IPR003593">
    <property type="entry name" value="AAA+_ATPase"/>
</dbReference>
<reference evidence="14" key="1">
    <citation type="submission" date="2015-02" db="EMBL/GenBank/DDBJ databases">
        <title>A novel member of the family Ruminococcaceae isolated from human feces.</title>
        <authorList>
            <person name="Shkoporov A.N."/>
            <person name="Chaplin A.V."/>
            <person name="Motuzova O.V."/>
            <person name="Kafarskaia L.I."/>
            <person name="Khokhlova E.V."/>
            <person name="Efimov B.A."/>
        </authorList>
    </citation>
    <scope>NUCLEOTIDE SEQUENCE [LARGE SCALE GENOMIC DNA]</scope>
    <source>
        <strain evidence="14">585-1</strain>
    </source>
</reference>
<dbReference type="EMBL" id="WMZR01000002">
    <property type="protein sequence ID" value="MTS50349.1"/>
    <property type="molecule type" value="Genomic_DNA"/>
</dbReference>
<dbReference type="InterPro" id="IPR013159">
    <property type="entry name" value="DnaA_C"/>
</dbReference>
<dbReference type="GO" id="GO:0006275">
    <property type="term" value="P:regulation of DNA replication"/>
    <property type="evidence" value="ECO:0007669"/>
    <property type="project" value="UniProtKB-UniRule"/>
</dbReference>
<comment type="function">
    <text evidence="8 10">Plays an essential role in the initiation and regulation of chromosomal replication. ATP-DnaA binds to the origin of replication (oriC) to initiate formation of the DNA replication initiation complex once per cell cycle. Binds the DnaA box (a 9 base pair repeat at the origin) and separates the double-stranded (ds)DNA. Forms a right-handed helical filament on oriC DNA; dsDNA binds to the exterior of the filament while single-stranded (ss)DNA is stabiized in the filament's interior. The ATP-DnaA-oriC complex binds and stabilizes one strand of the AT-rich DNA unwinding element (DUE), permitting loading of DNA polymerase. After initiation quickly degrades to an ADP-DnaA complex that is not apt for DNA replication. Binds acidic phospholipids.</text>
</comment>
<dbReference type="Proteomes" id="UP000472755">
    <property type="component" value="Unassembled WGS sequence"/>
</dbReference>
<dbReference type="InterPro" id="IPR055199">
    <property type="entry name" value="Hda_lid"/>
</dbReference>
<dbReference type="Proteomes" id="UP000032483">
    <property type="component" value="Unassembled WGS sequence"/>
</dbReference>
<feature type="domain" description="Chromosomal replication initiator DnaA C-terminal" evidence="13">
    <location>
        <begin position="339"/>
        <end position="408"/>
    </location>
</feature>
<evidence type="ECO:0000256" key="8">
    <source>
        <dbReference type="HAMAP-Rule" id="MF_00377"/>
    </source>
</evidence>
<evidence type="ECO:0000259" key="13">
    <source>
        <dbReference type="SMART" id="SM00760"/>
    </source>
</evidence>
<reference evidence="22 23" key="3">
    <citation type="journal article" date="2019" name="Nat. Med.">
        <title>A library of human gut bacterial isolates paired with longitudinal multiomics data enables mechanistic microbiome research.</title>
        <authorList>
            <person name="Poyet M."/>
            <person name="Groussin M."/>
            <person name="Gibbons S.M."/>
            <person name="Avila-Pacheco J."/>
            <person name="Jiang X."/>
            <person name="Kearney S.M."/>
            <person name="Perrotta A.R."/>
            <person name="Berdy B."/>
            <person name="Zhao S."/>
            <person name="Lieberman T.D."/>
            <person name="Swanson P.K."/>
            <person name="Smith M."/>
            <person name="Roesemann S."/>
            <person name="Alexander J.E."/>
            <person name="Rich S.A."/>
            <person name="Livny J."/>
            <person name="Vlamakis H."/>
            <person name="Clish C."/>
            <person name="Bullock K."/>
            <person name="Deik A."/>
            <person name="Scott J."/>
            <person name="Pierce K.A."/>
            <person name="Xavier R.J."/>
            <person name="Alm E.J."/>
        </authorList>
    </citation>
    <scope>NUCLEOTIDE SEQUENCE [LARGE SCALE GENOMIC DNA]</scope>
    <source>
        <strain evidence="17 23">BIOML-A4</strain>
        <strain evidence="18 22">BIOML-A7</strain>
    </source>
</reference>
<dbReference type="InterPro" id="IPR038454">
    <property type="entry name" value="DnaA_N_sf"/>
</dbReference>
<dbReference type="Gene3D" id="1.10.8.60">
    <property type="match status" value="1"/>
</dbReference>
<evidence type="ECO:0000256" key="10">
    <source>
        <dbReference type="RuleBase" id="RU000577"/>
    </source>
</evidence>
<evidence type="ECO:0000256" key="5">
    <source>
        <dbReference type="ARBA" id="ARBA00022840"/>
    </source>
</evidence>
<keyword evidence="4 8" id="KW-0547">Nucleotide-binding</keyword>
<reference evidence="16 21" key="4">
    <citation type="submission" date="2019-08" db="EMBL/GenBank/DDBJ databases">
        <title>In-depth cultivation of the pig gut microbiome towards novel bacterial diversity and tailored functional studies.</title>
        <authorList>
            <person name="Wylensek D."/>
            <person name="Hitch T.C.A."/>
            <person name="Clavel T."/>
        </authorList>
    </citation>
    <scope>NUCLEOTIDE SEQUENCE [LARGE SCALE GENOMIC DNA]</scope>
    <source>
        <strain evidence="16 21">WCA3-601-WT-6J</strain>
    </source>
</reference>
<dbReference type="GO" id="GO:0003688">
    <property type="term" value="F:DNA replication origin binding"/>
    <property type="evidence" value="ECO:0007669"/>
    <property type="project" value="UniProtKB-UniRule"/>
</dbReference>
<evidence type="ECO:0000256" key="1">
    <source>
        <dbReference type="ARBA" id="ARBA00006583"/>
    </source>
</evidence>
<dbReference type="EMBL" id="VUNJ01000015">
    <property type="protein sequence ID" value="MST92809.1"/>
    <property type="molecule type" value="Genomic_DNA"/>
</dbReference>
<feature type="binding site" evidence="8">
    <location>
        <position position="141"/>
    </location>
    <ligand>
        <name>ATP</name>
        <dbReference type="ChEBI" id="CHEBI:30616"/>
    </ligand>
</feature>
<comment type="subcellular location">
    <subcellularLocation>
        <location evidence="8">Cytoplasm</location>
    </subcellularLocation>
</comment>
<evidence type="ECO:0000313" key="15">
    <source>
        <dbReference type="EMBL" id="KUE76043.1"/>
    </source>
</evidence>
<dbReference type="Pfam" id="PF00308">
    <property type="entry name" value="Bac_DnaA"/>
    <property type="match status" value="1"/>
</dbReference>
<evidence type="ECO:0000259" key="12">
    <source>
        <dbReference type="SMART" id="SM00382"/>
    </source>
</evidence>
<dbReference type="GO" id="GO:0008289">
    <property type="term" value="F:lipid binding"/>
    <property type="evidence" value="ECO:0007669"/>
    <property type="project" value="UniProtKB-KW"/>
</dbReference>
<evidence type="ECO:0000256" key="6">
    <source>
        <dbReference type="ARBA" id="ARBA00023121"/>
    </source>
</evidence>
<gene>
    <name evidence="8 16" type="primary">dnaA</name>
    <name evidence="15" type="ORF">ASJ35_10730</name>
    <name evidence="16" type="ORF">FYJ76_12865</name>
    <name evidence="18" type="ORF">GMD52_02170</name>
    <name evidence="17" type="ORF">GMD59_14560</name>
    <name evidence="14" type="ORF">TQ39_09240</name>
</gene>
<dbReference type="SUPFAM" id="SSF52540">
    <property type="entry name" value="P-loop containing nucleoside triphosphate hydrolases"/>
    <property type="match status" value="1"/>
</dbReference>
<sequence length="431" mass="48250">MSSFDEVFAAVKEYCKERLVLATYNLFIDGIEPVSFEGSVATLSVRSDFVKGIVETRYKDLLREAFKELLGFDIDVELTIPAPVEQAPAEVPGGGNYEFTFENFIVGSTNKFAHAAAQAVAANPSGAYNPLFIWGGSGLGKTHLLGAIQFEIHKNFPDYNIVYVDGEKFTNEIISAIHDNTTAEFHNKYRAADVLLVDDIQFIGGKESTQEEFFHTFNTLYNAGKQIVLVSDRPPKEIKSLEERLRTRFEMGLTADIQPPDFETRVAIIRRKADLLGLEMPDEVAEYIANRLKNNIRQLEGAVKKLNAYRKLEGIQPVIGAAQNAIKDILNETQPVPITVEKILSEVARTYNTTADMLRGPSRRSNVSSARKVSMYVVREITGMSMEDIGSEFGGRDHSTVVYSINDMQKKLETDTRLRETVEDIIKNVRT</sequence>
<evidence type="ECO:0000313" key="22">
    <source>
        <dbReference type="Proteomes" id="UP000449193"/>
    </source>
</evidence>
<accession>A0A0W7TQE2</accession>
<comment type="caution">
    <text evidence="14">The sequence shown here is derived from an EMBL/GenBank/DDBJ whole genome shotgun (WGS) entry which is preliminary data.</text>
</comment>
<feature type="region of interest" description="Domain IV, binds dsDNA" evidence="8">
    <location>
        <begin position="311"/>
        <end position="431"/>
    </location>
</feature>
<dbReference type="SMART" id="SM00382">
    <property type="entry name" value="AAA"/>
    <property type="match status" value="1"/>
</dbReference>
<evidence type="ECO:0000313" key="16">
    <source>
        <dbReference type="EMBL" id="MST92809.1"/>
    </source>
</evidence>
<dbReference type="InterPro" id="IPR027417">
    <property type="entry name" value="P-loop_NTPase"/>
</dbReference>
<dbReference type="PROSITE" id="PS01008">
    <property type="entry name" value="DNAA"/>
    <property type="match status" value="1"/>
</dbReference>
<dbReference type="PANTHER" id="PTHR30050:SF2">
    <property type="entry name" value="CHROMOSOMAL REPLICATION INITIATOR PROTEIN DNAA"/>
    <property type="match status" value="1"/>
</dbReference>
<dbReference type="Gene3D" id="3.40.50.300">
    <property type="entry name" value="P-loop containing nucleotide triphosphate hydrolases"/>
    <property type="match status" value="1"/>
</dbReference>
<dbReference type="FunFam" id="3.40.50.300:FF:000668">
    <property type="entry name" value="Chromosomal replication initiator protein DnaA"/>
    <property type="match status" value="1"/>
</dbReference>
<feature type="binding site" evidence="8">
    <location>
        <position position="138"/>
    </location>
    <ligand>
        <name>ATP</name>
        <dbReference type="ChEBI" id="CHEBI:30616"/>
    </ligand>
</feature>
<dbReference type="EMBL" id="WMZU01000028">
    <property type="protein sequence ID" value="MTS28497.1"/>
    <property type="molecule type" value="Genomic_DNA"/>
</dbReference>
<dbReference type="InterPro" id="IPR018312">
    <property type="entry name" value="Chromosome_initiator_DnaA_CS"/>
</dbReference>
<dbReference type="HAMAP" id="MF_00377">
    <property type="entry name" value="DnaA_bact"/>
    <property type="match status" value="1"/>
</dbReference>
<comment type="similarity">
    <text evidence="1 8 11">Belongs to the DnaA family.</text>
</comment>
<reference evidence="15 20" key="2">
    <citation type="submission" date="2015-10" db="EMBL/GenBank/DDBJ databases">
        <title>A novel member of the family Ruminococcaceae isolated from human faeces.</title>
        <authorList>
            <person name="Shkoporov A.N."/>
            <person name="Chaplin A.V."/>
            <person name="Motuzova O.V."/>
            <person name="Kafarskaia L.I."/>
            <person name="Efimov B.A."/>
        </authorList>
    </citation>
    <scope>NUCLEOTIDE SEQUENCE [LARGE SCALE GENOMIC DNA]</scope>
    <source>
        <strain evidence="15 20">668</strain>
    </source>
</reference>
<name>A0A0D8J2C9_9FIRM</name>
<evidence type="ECO:0000313" key="20">
    <source>
        <dbReference type="Proteomes" id="UP000053433"/>
    </source>
</evidence>
<proteinExistence type="inferred from homology"/>
<dbReference type="InterPro" id="IPR010921">
    <property type="entry name" value="Trp_repressor/repl_initiator"/>
</dbReference>
<dbReference type="GO" id="GO:0006270">
    <property type="term" value="P:DNA replication initiation"/>
    <property type="evidence" value="ECO:0007669"/>
    <property type="project" value="UniProtKB-UniRule"/>
</dbReference>
<evidence type="ECO:0000256" key="4">
    <source>
        <dbReference type="ARBA" id="ARBA00022741"/>
    </source>
</evidence>
<dbReference type="InterPro" id="IPR024633">
    <property type="entry name" value="DnaA_N_dom"/>
</dbReference>
<dbReference type="SUPFAM" id="SSF48295">
    <property type="entry name" value="TrpR-like"/>
    <property type="match status" value="1"/>
</dbReference>
<feature type="binding site" evidence="8">
    <location>
        <position position="140"/>
    </location>
    <ligand>
        <name>ATP</name>
        <dbReference type="ChEBI" id="CHEBI:30616"/>
    </ligand>
</feature>
<evidence type="ECO:0000313" key="18">
    <source>
        <dbReference type="EMBL" id="MTS50349.1"/>
    </source>
</evidence>
<dbReference type="EMBL" id="LMUA01000013">
    <property type="protein sequence ID" value="KUE76043.1"/>
    <property type="molecule type" value="Genomic_DNA"/>
</dbReference>
<evidence type="ECO:0000256" key="7">
    <source>
        <dbReference type="ARBA" id="ARBA00023125"/>
    </source>
</evidence>
<dbReference type="NCBIfam" id="TIGR00362">
    <property type="entry name" value="DnaA"/>
    <property type="match status" value="1"/>
</dbReference>
<evidence type="ECO:0000313" key="17">
    <source>
        <dbReference type="EMBL" id="MTS28497.1"/>
    </source>
</evidence>
<evidence type="ECO:0000256" key="3">
    <source>
        <dbReference type="ARBA" id="ARBA00022705"/>
    </source>
</evidence>
<evidence type="ECO:0000313" key="19">
    <source>
        <dbReference type="Proteomes" id="UP000032483"/>
    </source>
</evidence>